<dbReference type="AlphaFoldDB" id="H0QPQ7"/>
<organism evidence="1 2">
    <name type="scientific">Arthrobacter globiformis (strain ATCC 8010 / DSM 20124 / JCM 1332 / NBRC 12137 / NCIMB 8907 / NRRL B-2979 / 168)</name>
    <dbReference type="NCBI Taxonomy" id="1077972"/>
    <lineage>
        <taxon>Bacteria</taxon>
        <taxon>Bacillati</taxon>
        <taxon>Actinomycetota</taxon>
        <taxon>Actinomycetes</taxon>
        <taxon>Micrococcales</taxon>
        <taxon>Micrococcaceae</taxon>
        <taxon>Arthrobacter</taxon>
    </lineage>
</organism>
<evidence type="ECO:0000313" key="2">
    <source>
        <dbReference type="Proteomes" id="UP000003828"/>
    </source>
</evidence>
<accession>H0QPQ7</accession>
<sequence>MAAVRSADLGLRNELLASASSVLKEADPGLRSQQSAAVKQLIDVVGDRDSSAERIRLGSIATYRAVSFTKEGVR</sequence>
<dbReference type="Proteomes" id="UP000003828">
    <property type="component" value="Unassembled WGS sequence"/>
</dbReference>
<protein>
    <submittedName>
        <fullName evidence="1">Uncharacterized protein</fullName>
    </submittedName>
</protein>
<dbReference type="STRING" id="1077972.ARGLB_077_00250"/>
<dbReference type="EMBL" id="BAEG01000077">
    <property type="protein sequence ID" value="GAB14808.1"/>
    <property type="molecule type" value="Genomic_DNA"/>
</dbReference>
<comment type="caution">
    <text evidence="1">The sequence shown here is derived from an EMBL/GenBank/DDBJ whole genome shotgun (WGS) entry which is preliminary data.</text>
</comment>
<keyword evidence="2" id="KW-1185">Reference proteome</keyword>
<name>H0QPQ7_ARTG1</name>
<evidence type="ECO:0000313" key="1">
    <source>
        <dbReference type="EMBL" id="GAB14808.1"/>
    </source>
</evidence>
<reference evidence="1 2" key="1">
    <citation type="submission" date="2011-12" db="EMBL/GenBank/DDBJ databases">
        <title>Whole genome shotgun sequence of Arthrobacter globiformis NBRC 12137.</title>
        <authorList>
            <person name="Miyazawa S."/>
            <person name="Hosoyama A."/>
            <person name="Tsuchikane K."/>
            <person name="Katsumata H."/>
            <person name="Yamazaki S."/>
            <person name="Fujita N."/>
        </authorList>
    </citation>
    <scope>NUCLEOTIDE SEQUENCE [LARGE SCALE GENOMIC DNA]</scope>
    <source>
        <strain evidence="1 2">NBRC 12137</strain>
    </source>
</reference>
<gene>
    <name evidence="1" type="ORF">ARGLB_077_00250</name>
</gene>
<proteinExistence type="predicted"/>